<dbReference type="AlphaFoldDB" id="A0A8J2RXF2"/>
<accession>A0A8J2RXF2</accession>
<comment type="caution">
    <text evidence="2">The sequence shown here is derived from an EMBL/GenBank/DDBJ whole genome shotgun (WGS) entry which is preliminary data.</text>
</comment>
<dbReference type="EMBL" id="CAKKLH010000157">
    <property type="protein sequence ID" value="CAH0104866.1"/>
    <property type="molecule type" value="Genomic_DNA"/>
</dbReference>
<evidence type="ECO:0000313" key="2">
    <source>
        <dbReference type="EMBL" id="CAH0104866.1"/>
    </source>
</evidence>
<organism evidence="2 3">
    <name type="scientific">Daphnia galeata</name>
    <dbReference type="NCBI Taxonomy" id="27404"/>
    <lineage>
        <taxon>Eukaryota</taxon>
        <taxon>Metazoa</taxon>
        <taxon>Ecdysozoa</taxon>
        <taxon>Arthropoda</taxon>
        <taxon>Crustacea</taxon>
        <taxon>Branchiopoda</taxon>
        <taxon>Diplostraca</taxon>
        <taxon>Cladocera</taxon>
        <taxon>Anomopoda</taxon>
        <taxon>Daphniidae</taxon>
        <taxon>Daphnia</taxon>
    </lineage>
</organism>
<keyword evidence="3" id="KW-1185">Reference proteome</keyword>
<gene>
    <name evidence="2" type="ORF">DGAL_LOCUS7795</name>
</gene>
<dbReference type="Proteomes" id="UP000789390">
    <property type="component" value="Unassembled WGS sequence"/>
</dbReference>
<sequence length="226" mass="25154">MPRIKHYAKSVSTRNLAIHLHDKHNIATGGPSFSSSSSGCPGRSHSRNSQNRKPSKNGSVLILDSEDHSTSSNFASIDSSDDFDEDQEPSVIVKNIQKLALEIVSQISSTDSQSSLIHNLRALLRLGRSNFVCLIKTKCFPEAHHHYMVSMQFVWNLIKSAIVIWRGMPDRSLVTYLNAIDYAYKTVPIDLRSEEDIELLGHVLILMSGSIKCCDQATLVLFAETI</sequence>
<proteinExistence type="predicted"/>
<feature type="region of interest" description="Disordered" evidence="1">
    <location>
        <begin position="27"/>
        <end position="58"/>
    </location>
</feature>
<feature type="compositionally biased region" description="Polar residues" evidence="1">
    <location>
        <begin position="48"/>
        <end position="58"/>
    </location>
</feature>
<feature type="compositionally biased region" description="Low complexity" evidence="1">
    <location>
        <begin position="29"/>
        <end position="43"/>
    </location>
</feature>
<evidence type="ECO:0000313" key="3">
    <source>
        <dbReference type="Proteomes" id="UP000789390"/>
    </source>
</evidence>
<name>A0A8J2RXF2_9CRUS</name>
<evidence type="ECO:0000256" key="1">
    <source>
        <dbReference type="SAM" id="MobiDB-lite"/>
    </source>
</evidence>
<reference evidence="2" key="1">
    <citation type="submission" date="2021-11" db="EMBL/GenBank/DDBJ databases">
        <authorList>
            <person name="Schell T."/>
        </authorList>
    </citation>
    <scope>NUCLEOTIDE SEQUENCE</scope>
    <source>
        <strain evidence="2">M5</strain>
    </source>
</reference>
<protein>
    <submittedName>
        <fullName evidence="2">Uncharacterized protein</fullName>
    </submittedName>
</protein>